<dbReference type="GO" id="GO:0004383">
    <property type="term" value="F:guanylate cyclase activity"/>
    <property type="evidence" value="ECO:0007669"/>
    <property type="project" value="TreeGrafter"/>
</dbReference>
<evidence type="ECO:0000256" key="4">
    <source>
        <dbReference type="ARBA" id="ARBA00022989"/>
    </source>
</evidence>
<comment type="caution">
    <text evidence="9">The sequence shown here is derived from an EMBL/GenBank/DDBJ whole genome shotgun (WGS) entry which is preliminary data.</text>
</comment>
<dbReference type="AlphaFoldDB" id="A0A1D1UPA7"/>
<dbReference type="Proteomes" id="UP000186922">
    <property type="component" value="Unassembled WGS sequence"/>
</dbReference>
<reference evidence="9 10" key="1">
    <citation type="journal article" date="2016" name="Nat. Commun.">
        <title>Extremotolerant tardigrade genome and improved radiotolerance of human cultured cells by tardigrade-unique protein.</title>
        <authorList>
            <person name="Hashimoto T."/>
            <person name="Horikawa D.D."/>
            <person name="Saito Y."/>
            <person name="Kuwahara H."/>
            <person name="Kozuka-Hata H."/>
            <person name="Shin-I T."/>
            <person name="Minakuchi Y."/>
            <person name="Ohishi K."/>
            <person name="Motoyama A."/>
            <person name="Aizu T."/>
            <person name="Enomoto A."/>
            <person name="Kondo K."/>
            <person name="Tanaka S."/>
            <person name="Hara Y."/>
            <person name="Koshikawa S."/>
            <person name="Sagara H."/>
            <person name="Miura T."/>
            <person name="Yokobori S."/>
            <person name="Miyagawa K."/>
            <person name="Suzuki Y."/>
            <person name="Kubo T."/>
            <person name="Oyama M."/>
            <person name="Kohara Y."/>
            <person name="Fujiyama A."/>
            <person name="Arakawa K."/>
            <person name="Katayama T."/>
            <person name="Toyoda A."/>
            <person name="Kunieda T."/>
        </authorList>
    </citation>
    <scope>NUCLEOTIDE SEQUENCE [LARGE SCALE GENOMIC DNA]</scope>
    <source>
        <strain evidence="9 10">YOKOZUNA-1</strain>
    </source>
</reference>
<dbReference type="PANTHER" id="PTHR11920:SF335">
    <property type="entry name" value="GUANYLATE CYCLASE"/>
    <property type="match status" value="1"/>
</dbReference>
<evidence type="ECO:0000259" key="8">
    <source>
        <dbReference type="Pfam" id="PF01094"/>
    </source>
</evidence>
<evidence type="ECO:0000256" key="7">
    <source>
        <dbReference type="SAM" id="Phobius"/>
    </source>
</evidence>
<feature type="domain" description="Receptor ligand binding region" evidence="8">
    <location>
        <begin position="77"/>
        <end position="385"/>
    </location>
</feature>
<keyword evidence="4 7" id="KW-1133">Transmembrane helix</keyword>
<protein>
    <recommendedName>
        <fullName evidence="8">Receptor ligand binding region domain-containing protein</fullName>
    </recommendedName>
</protein>
<evidence type="ECO:0000256" key="6">
    <source>
        <dbReference type="ARBA" id="ARBA00023239"/>
    </source>
</evidence>
<dbReference type="InterPro" id="IPR028082">
    <property type="entry name" value="Peripla_BP_I"/>
</dbReference>
<keyword evidence="3" id="KW-0547">Nucleotide-binding</keyword>
<sequence length="516" mass="58054">MAERTSMNLTVVSYLMFQPVIQSSKPNLGASFDLGLEMLSQRYQLNATVHYVGSPLVDTTNGMIENLYLISEFYYTQWDKNGVLVLVCPGSEEVPEIGLLAKEWDILLLSTSNSYAKFRNREAYATTVAPSPLQYGVFTQVFVSLFQKFHWRTFTIIRDGSGAGPFHASWAEVATVRFRREGFNFFSINIGSRNSNTSDQLVKSSLKEAARHSRIVVLAMRGNHIRKYLLQAARLGMTNGEYVFFYFEPYDSPRWFGKLSCTDSSDISNDQAAADAFRFLFRISSCKLKQSSSSARLLSEIRQRGIDKYNVSPSPDEGPTQITTAVYSALDMLGQVINQSRSSSMGSMRGTDLASVFLNRTFYLELEDVFINQFGERQSNYCMADFDRSSGNFHTVLRFDGSTGELSFAPNGTINWGSPNNQPIDDEPRCGFRGEKMVCTQANRTDALIAGVVVAVILVLLVIGTIVRFNRTSWKLEYDTWWILTGEHIHQKEKLTKALSRRSGLSDYSMGYSIAI</sequence>
<organism evidence="9 10">
    <name type="scientific">Ramazzottius varieornatus</name>
    <name type="common">Water bear</name>
    <name type="synonym">Tardigrade</name>
    <dbReference type="NCBI Taxonomy" id="947166"/>
    <lineage>
        <taxon>Eukaryota</taxon>
        <taxon>Metazoa</taxon>
        <taxon>Ecdysozoa</taxon>
        <taxon>Tardigrada</taxon>
        <taxon>Eutardigrada</taxon>
        <taxon>Parachela</taxon>
        <taxon>Hypsibioidea</taxon>
        <taxon>Ramazzottiidae</taxon>
        <taxon>Ramazzottius</taxon>
    </lineage>
</organism>
<dbReference type="OrthoDB" id="10065302at2759"/>
<name>A0A1D1UPA7_RAMVA</name>
<keyword evidence="5 7" id="KW-0472">Membrane</keyword>
<evidence type="ECO:0000313" key="9">
    <source>
        <dbReference type="EMBL" id="GAU89482.1"/>
    </source>
</evidence>
<evidence type="ECO:0000313" key="10">
    <source>
        <dbReference type="Proteomes" id="UP000186922"/>
    </source>
</evidence>
<dbReference type="SUPFAM" id="SSF53822">
    <property type="entry name" value="Periplasmic binding protein-like I"/>
    <property type="match status" value="1"/>
</dbReference>
<dbReference type="GO" id="GO:0000166">
    <property type="term" value="F:nucleotide binding"/>
    <property type="evidence" value="ECO:0007669"/>
    <property type="project" value="UniProtKB-KW"/>
</dbReference>
<dbReference type="GO" id="GO:0004016">
    <property type="term" value="F:adenylate cyclase activity"/>
    <property type="evidence" value="ECO:0007669"/>
    <property type="project" value="TreeGrafter"/>
</dbReference>
<dbReference type="GO" id="GO:0005886">
    <property type="term" value="C:plasma membrane"/>
    <property type="evidence" value="ECO:0007669"/>
    <property type="project" value="TreeGrafter"/>
</dbReference>
<dbReference type="Pfam" id="PF01094">
    <property type="entry name" value="ANF_receptor"/>
    <property type="match status" value="1"/>
</dbReference>
<keyword evidence="6" id="KW-0456">Lyase</keyword>
<evidence type="ECO:0000256" key="5">
    <source>
        <dbReference type="ARBA" id="ARBA00023136"/>
    </source>
</evidence>
<dbReference type="EMBL" id="BDGG01000001">
    <property type="protein sequence ID" value="GAU89482.1"/>
    <property type="molecule type" value="Genomic_DNA"/>
</dbReference>
<evidence type="ECO:0000256" key="2">
    <source>
        <dbReference type="ARBA" id="ARBA00022692"/>
    </source>
</evidence>
<dbReference type="GO" id="GO:0007168">
    <property type="term" value="P:receptor guanylyl cyclase signaling pathway"/>
    <property type="evidence" value="ECO:0007669"/>
    <property type="project" value="TreeGrafter"/>
</dbReference>
<dbReference type="Gene3D" id="3.40.50.2300">
    <property type="match status" value="2"/>
</dbReference>
<dbReference type="STRING" id="947166.A0A1D1UPA7"/>
<dbReference type="InterPro" id="IPR050401">
    <property type="entry name" value="Cyclic_nucleotide_synthase"/>
</dbReference>
<dbReference type="InterPro" id="IPR001828">
    <property type="entry name" value="ANF_lig-bd_rcpt"/>
</dbReference>
<dbReference type="GO" id="GO:0001653">
    <property type="term" value="F:peptide receptor activity"/>
    <property type="evidence" value="ECO:0007669"/>
    <property type="project" value="TreeGrafter"/>
</dbReference>
<gene>
    <name evidence="9" type="primary">RvY_02029-1</name>
    <name evidence="9" type="synonym">RvY_02029.1</name>
    <name evidence="9" type="ORF">RvY_02029</name>
</gene>
<dbReference type="PANTHER" id="PTHR11920">
    <property type="entry name" value="GUANYLYL CYCLASE"/>
    <property type="match status" value="1"/>
</dbReference>
<keyword evidence="2 7" id="KW-0812">Transmembrane</keyword>
<evidence type="ECO:0000256" key="3">
    <source>
        <dbReference type="ARBA" id="ARBA00022741"/>
    </source>
</evidence>
<keyword evidence="10" id="KW-1185">Reference proteome</keyword>
<comment type="subcellular location">
    <subcellularLocation>
        <location evidence="1">Membrane</location>
    </subcellularLocation>
</comment>
<accession>A0A1D1UPA7</accession>
<dbReference type="CDD" id="cd06352">
    <property type="entry name" value="PBP1_NPR_GC-like"/>
    <property type="match status" value="1"/>
</dbReference>
<feature type="transmembrane region" description="Helical" evidence="7">
    <location>
        <begin position="447"/>
        <end position="467"/>
    </location>
</feature>
<evidence type="ECO:0000256" key="1">
    <source>
        <dbReference type="ARBA" id="ARBA00004370"/>
    </source>
</evidence>
<proteinExistence type="predicted"/>